<dbReference type="EMBL" id="JAGMUV010000022">
    <property type="protein sequence ID" value="KAH7124457.1"/>
    <property type="molecule type" value="Genomic_DNA"/>
</dbReference>
<protein>
    <recommendedName>
        <fullName evidence="3">Gfo/Idh/MocA-like oxidoreductase N-terminal domain-containing protein</fullName>
    </recommendedName>
</protein>
<evidence type="ECO:0000313" key="2">
    <source>
        <dbReference type="Proteomes" id="UP000738349"/>
    </source>
</evidence>
<dbReference type="Proteomes" id="UP000738349">
    <property type="component" value="Unassembled WGS sequence"/>
</dbReference>
<dbReference type="SUPFAM" id="SSF51735">
    <property type="entry name" value="NAD(P)-binding Rossmann-fold domains"/>
    <property type="match status" value="1"/>
</dbReference>
<dbReference type="Gene3D" id="3.40.50.720">
    <property type="entry name" value="NAD(P)-binding Rossmann-like Domain"/>
    <property type="match status" value="1"/>
</dbReference>
<organism evidence="1 2">
    <name type="scientific">Dactylonectria macrodidyma</name>
    <dbReference type="NCBI Taxonomy" id="307937"/>
    <lineage>
        <taxon>Eukaryota</taxon>
        <taxon>Fungi</taxon>
        <taxon>Dikarya</taxon>
        <taxon>Ascomycota</taxon>
        <taxon>Pezizomycotina</taxon>
        <taxon>Sordariomycetes</taxon>
        <taxon>Hypocreomycetidae</taxon>
        <taxon>Hypocreales</taxon>
        <taxon>Nectriaceae</taxon>
        <taxon>Dactylonectria</taxon>
    </lineage>
</organism>
<evidence type="ECO:0000313" key="1">
    <source>
        <dbReference type="EMBL" id="KAH7124457.1"/>
    </source>
</evidence>
<reference evidence="1" key="1">
    <citation type="journal article" date="2021" name="Nat. Commun.">
        <title>Genetic determinants of endophytism in the Arabidopsis root mycobiome.</title>
        <authorList>
            <person name="Mesny F."/>
            <person name="Miyauchi S."/>
            <person name="Thiergart T."/>
            <person name="Pickel B."/>
            <person name="Atanasova L."/>
            <person name="Karlsson M."/>
            <person name="Huettel B."/>
            <person name="Barry K.W."/>
            <person name="Haridas S."/>
            <person name="Chen C."/>
            <person name="Bauer D."/>
            <person name="Andreopoulos W."/>
            <person name="Pangilinan J."/>
            <person name="LaButti K."/>
            <person name="Riley R."/>
            <person name="Lipzen A."/>
            <person name="Clum A."/>
            <person name="Drula E."/>
            <person name="Henrissat B."/>
            <person name="Kohler A."/>
            <person name="Grigoriev I.V."/>
            <person name="Martin F.M."/>
            <person name="Hacquard S."/>
        </authorList>
    </citation>
    <scope>NUCLEOTIDE SEQUENCE</scope>
    <source>
        <strain evidence="1">MPI-CAGE-AT-0147</strain>
    </source>
</reference>
<keyword evidence="2" id="KW-1185">Reference proteome</keyword>
<gene>
    <name evidence="1" type="ORF">EDB81DRAFT_890540</name>
</gene>
<sequence length="192" mass="21671">MAPVKTLLSKLTKRNAPKPAAPLLLFLVKPSPRPEMSEYPLRLLIIGAGSWGRNYAKTIVGSSNGVVAAVAEPDKFKREFLGRYYIWGEDSPGEGQYFNDWREFLKYEQDRWRRVTAGKEGVLKGVDVAFVCILDEMYLAQIKKIGRHYSNIYGELGEVYADSRQIVVEDFNTGETKTYYPHIEGMGHGSGD</sequence>
<evidence type="ECO:0008006" key="3">
    <source>
        <dbReference type="Google" id="ProtNLM"/>
    </source>
</evidence>
<name>A0A9P9IL76_9HYPO</name>
<proteinExistence type="predicted"/>
<dbReference type="InterPro" id="IPR036291">
    <property type="entry name" value="NAD(P)-bd_dom_sf"/>
</dbReference>
<accession>A0A9P9IL76</accession>
<dbReference type="OrthoDB" id="2129491at2759"/>
<comment type="caution">
    <text evidence="1">The sequence shown here is derived from an EMBL/GenBank/DDBJ whole genome shotgun (WGS) entry which is preliminary data.</text>
</comment>
<dbReference type="AlphaFoldDB" id="A0A9P9IL76"/>